<evidence type="ECO:0000259" key="14">
    <source>
        <dbReference type="PROSITE" id="PS51686"/>
    </source>
</evidence>
<keyword evidence="9 13" id="KW-0694">RNA-binding</keyword>
<keyword evidence="7 13" id="KW-0808">Transferase</keyword>
<keyword evidence="4" id="KW-0963">Cytoplasm</keyword>
<dbReference type="PROSITE" id="PS51686">
    <property type="entry name" value="SAM_MT_RSMB_NOP"/>
    <property type="match status" value="1"/>
</dbReference>
<dbReference type="Pfam" id="PF01029">
    <property type="entry name" value="NusB"/>
    <property type="match status" value="1"/>
</dbReference>
<dbReference type="Gene3D" id="3.40.50.150">
    <property type="entry name" value="Vaccinia Virus protein VP39"/>
    <property type="match status" value="1"/>
</dbReference>
<dbReference type="STRING" id="36844.SAMN04488501_108118"/>
<name>A0A0L6ZC27_9CLOT</name>
<feature type="binding site" evidence="13">
    <location>
        <position position="310"/>
    </location>
    <ligand>
        <name>S-adenosyl-L-methionine</name>
        <dbReference type="ChEBI" id="CHEBI:59789"/>
    </ligand>
</feature>
<evidence type="ECO:0000256" key="5">
    <source>
        <dbReference type="ARBA" id="ARBA00022552"/>
    </source>
</evidence>
<evidence type="ECO:0000313" key="16">
    <source>
        <dbReference type="Proteomes" id="UP000037043"/>
    </source>
</evidence>
<evidence type="ECO:0000256" key="9">
    <source>
        <dbReference type="ARBA" id="ARBA00022884"/>
    </source>
</evidence>
<dbReference type="Pfam" id="PF22458">
    <property type="entry name" value="RsmF-B_ferredox"/>
    <property type="match status" value="1"/>
</dbReference>
<feature type="binding site" evidence="13">
    <location>
        <position position="328"/>
    </location>
    <ligand>
        <name>S-adenosyl-L-methionine</name>
        <dbReference type="ChEBI" id="CHEBI:59789"/>
    </ligand>
</feature>
<dbReference type="FunFam" id="3.40.50.150:FF:000022">
    <property type="entry name" value="Ribosomal RNA small subunit methyltransferase B"/>
    <property type="match status" value="1"/>
</dbReference>
<dbReference type="InterPro" id="IPR029063">
    <property type="entry name" value="SAM-dependent_MTases_sf"/>
</dbReference>
<dbReference type="Pfam" id="PF01189">
    <property type="entry name" value="Methyltr_RsmB-F"/>
    <property type="match status" value="1"/>
</dbReference>
<dbReference type="RefSeq" id="WP_052220692.1">
    <property type="nucleotide sequence ID" value="NZ_LHUR01000013.1"/>
</dbReference>
<evidence type="ECO:0000256" key="3">
    <source>
        <dbReference type="ARBA" id="ARBA00012140"/>
    </source>
</evidence>
<keyword evidence="8 13" id="KW-0949">S-adenosyl-L-methionine</keyword>
<feature type="active site" description="Nucleophile" evidence="13">
    <location>
        <position position="381"/>
    </location>
</feature>
<dbReference type="GO" id="GO:0006355">
    <property type="term" value="P:regulation of DNA-templated transcription"/>
    <property type="evidence" value="ECO:0007669"/>
    <property type="project" value="InterPro"/>
</dbReference>
<feature type="binding site" evidence="13">
    <location>
        <begin position="259"/>
        <end position="265"/>
    </location>
    <ligand>
        <name>S-adenosyl-L-methionine</name>
        <dbReference type="ChEBI" id="CHEBI:59789"/>
    </ligand>
</feature>
<evidence type="ECO:0000256" key="6">
    <source>
        <dbReference type="ARBA" id="ARBA00022603"/>
    </source>
</evidence>
<dbReference type="PRINTS" id="PR02008">
    <property type="entry name" value="RCMTFAMILY"/>
</dbReference>
<dbReference type="GO" id="GO:0008649">
    <property type="term" value="F:rRNA methyltransferase activity"/>
    <property type="evidence" value="ECO:0007669"/>
    <property type="project" value="InterPro"/>
</dbReference>
<sequence>MKNARKLCVDILNTVFSNEGYSNIILRNELKKNSFNDKDKALITEIVYGTIKYKYTIDKILNSFLKKGIESLEPYVLNILRSAIYQIRYLDKVPTFAAVNEAVEIAKKYSSVSASKLVNGVLRNYIRDSEKTYYNKNNLVESLCFNYSFEKWLVNLFMKQYGGKITEEILSGLNERPVTSVRVNPLKINYDEAYEELERLGYDIEEGYVCPEAIIINKGKNIEDNQLFTEGKITVQDESAMLVAPALGFCEELKIFDLCSAPGGKSTHISELSNDKAQIIAFDIHENKLSLIKENAFRLGINNILCRQMDASTFNEDLKDIADAVLIDVPCSGLGIIKKKPEIKYTKNNKALEDIIQIQRKIMLNSIKYVKPNGTVIYSTCTLNKKENMENINWLIENYPNISIEPIYFGNLPNLIYENGMVTILPNKYMDGFFIAKLKRNW</sequence>
<dbReference type="PANTHER" id="PTHR22807:SF53">
    <property type="entry name" value="RIBOSOMAL RNA SMALL SUBUNIT METHYLTRANSFERASE B-RELATED"/>
    <property type="match status" value="1"/>
</dbReference>
<dbReference type="InterPro" id="IPR023267">
    <property type="entry name" value="RCMT"/>
</dbReference>
<dbReference type="GO" id="GO:0003723">
    <property type="term" value="F:RNA binding"/>
    <property type="evidence" value="ECO:0007669"/>
    <property type="project" value="UniProtKB-UniRule"/>
</dbReference>
<dbReference type="InterPro" id="IPR006027">
    <property type="entry name" value="NusB_RsmB_TIM44"/>
</dbReference>
<dbReference type="InterPro" id="IPR049560">
    <property type="entry name" value="MeTrfase_RsmB-F_NOP2_cat"/>
</dbReference>
<keyword evidence="5" id="KW-0698">rRNA processing</keyword>
<feature type="domain" description="SAM-dependent MTase RsmB/NOP-type" evidence="14">
    <location>
        <begin position="169"/>
        <end position="441"/>
    </location>
</feature>
<dbReference type="Proteomes" id="UP000037043">
    <property type="component" value="Unassembled WGS sequence"/>
</dbReference>
<comment type="subcellular location">
    <subcellularLocation>
        <location evidence="2">Cytoplasm</location>
    </subcellularLocation>
</comment>
<protein>
    <recommendedName>
        <fullName evidence="3">16S rRNA (cytosine(967)-C(5))-methyltransferase</fullName>
        <ecNumber evidence="3">2.1.1.176</ecNumber>
    </recommendedName>
    <alternativeName>
        <fullName evidence="10">16S rRNA m5C967 methyltransferase</fullName>
    </alternativeName>
    <alternativeName>
        <fullName evidence="11">rRNA (cytosine-C(5)-)-methyltransferase RsmB</fullName>
    </alternativeName>
</protein>
<evidence type="ECO:0000256" key="13">
    <source>
        <dbReference type="PROSITE-ProRule" id="PRU01023"/>
    </source>
</evidence>
<evidence type="ECO:0000256" key="2">
    <source>
        <dbReference type="ARBA" id="ARBA00004496"/>
    </source>
</evidence>
<feature type="binding site" evidence="13">
    <location>
        <position position="283"/>
    </location>
    <ligand>
        <name>S-adenosyl-L-methionine</name>
        <dbReference type="ChEBI" id="CHEBI:59789"/>
    </ligand>
</feature>
<evidence type="ECO:0000313" key="15">
    <source>
        <dbReference type="EMBL" id="KOA20525.1"/>
    </source>
</evidence>
<dbReference type="FunFam" id="3.30.70.1170:FF:000003">
    <property type="entry name" value="16S rRNA (Cytosine(967)-C(5))-methyltransferase RsmB"/>
    <property type="match status" value="1"/>
</dbReference>
<keyword evidence="16" id="KW-1185">Reference proteome</keyword>
<dbReference type="PATRIC" id="fig|1121318.3.peg.1121"/>
<dbReference type="SUPFAM" id="SSF53335">
    <property type="entry name" value="S-adenosyl-L-methionine-dependent methyltransferases"/>
    <property type="match status" value="1"/>
</dbReference>
<dbReference type="InterPro" id="IPR004573">
    <property type="entry name" value="rRNA_ssu_MeTfrase_B"/>
</dbReference>
<dbReference type="EMBL" id="LHUR01000013">
    <property type="protein sequence ID" value="KOA20525.1"/>
    <property type="molecule type" value="Genomic_DNA"/>
</dbReference>
<comment type="similarity">
    <text evidence="13">Belongs to the class I-like SAM-binding methyltransferase superfamily. RsmB/NOP family.</text>
</comment>
<dbReference type="NCBIfam" id="TIGR00563">
    <property type="entry name" value="rsmB"/>
    <property type="match status" value="1"/>
</dbReference>
<evidence type="ECO:0000256" key="7">
    <source>
        <dbReference type="ARBA" id="ARBA00022679"/>
    </source>
</evidence>
<comment type="function">
    <text evidence="1">Specifically methylates the cytosine at position 967 (m5C967) of 16S rRNA.</text>
</comment>
<evidence type="ECO:0000256" key="11">
    <source>
        <dbReference type="ARBA" id="ARBA00031088"/>
    </source>
</evidence>
<evidence type="ECO:0000256" key="12">
    <source>
        <dbReference type="ARBA" id="ARBA00047283"/>
    </source>
</evidence>
<dbReference type="NCBIfam" id="NF011494">
    <property type="entry name" value="PRK14902.1"/>
    <property type="match status" value="1"/>
</dbReference>
<organism evidence="15 16">
    <name type="scientific">Clostridium homopropionicum DSM 5847</name>
    <dbReference type="NCBI Taxonomy" id="1121318"/>
    <lineage>
        <taxon>Bacteria</taxon>
        <taxon>Bacillati</taxon>
        <taxon>Bacillota</taxon>
        <taxon>Clostridia</taxon>
        <taxon>Eubacteriales</taxon>
        <taxon>Clostridiaceae</taxon>
        <taxon>Clostridium</taxon>
    </lineage>
</organism>
<dbReference type="InterPro" id="IPR035926">
    <property type="entry name" value="NusB-like_sf"/>
</dbReference>
<gene>
    <name evidence="15" type="primary">rsmB</name>
    <name evidence="15" type="ORF">CLHOM_11130</name>
</gene>
<dbReference type="Gene3D" id="1.10.940.10">
    <property type="entry name" value="NusB-like"/>
    <property type="match status" value="1"/>
</dbReference>
<accession>A0A0L6ZC27</accession>
<comment type="caution">
    <text evidence="15">The sequence shown here is derived from an EMBL/GenBank/DDBJ whole genome shotgun (WGS) entry which is preliminary data.</text>
</comment>
<dbReference type="FunFam" id="1.10.940.10:FF:000006">
    <property type="entry name" value="16S rRNA (Cytosine(967)-C(5))-methyltransferase RsmB"/>
    <property type="match status" value="1"/>
</dbReference>
<dbReference type="Gene3D" id="3.30.70.1170">
    <property type="entry name" value="Sun protein, domain 3"/>
    <property type="match status" value="1"/>
</dbReference>
<dbReference type="GO" id="GO:0005737">
    <property type="term" value="C:cytoplasm"/>
    <property type="evidence" value="ECO:0007669"/>
    <property type="project" value="UniProtKB-SubCell"/>
</dbReference>
<dbReference type="EC" id="2.1.1.176" evidence="3"/>
<evidence type="ECO:0000256" key="10">
    <source>
        <dbReference type="ARBA" id="ARBA00030399"/>
    </source>
</evidence>
<dbReference type="SUPFAM" id="SSF48013">
    <property type="entry name" value="NusB-like"/>
    <property type="match status" value="1"/>
</dbReference>
<evidence type="ECO:0000256" key="8">
    <source>
        <dbReference type="ARBA" id="ARBA00022691"/>
    </source>
</evidence>
<dbReference type="PANTHER" id="PTHR22807">
    <property type="entry name" value="NOP2 YEAST -RELATED NOL1/NOP2/FMU SUN DOMAIN-CONTAINING"/>
    <property type="match status" value="1"/>
</dbReference>
<comment type="catalytic activity">
    <reaction evidence="12">
        <text>cytidine(967) in 16S rRNA + S-adenosyl-L-methionine = 5-methylcytidine(967) in 16S rRNA + S-adenosyl-L-homocysteine + H(+)</text>
        <dbReference type="Rhea" id="RHEA:42748"/>
        <dbReference type="Rhea" id="RHEA-COMP:10219"/>
        <dbReference type="Rhea" id="RHEA-COMP:10220"/>
        <dbReference type="ChEBI" id="CHEBI:15378"/>
        <dbReference type="ChEBI" id="CHEBI:57856"/>
        <dbReference type="ChEBI" id="CHEBI:59789"/>
        <dbReference type="ChEBI" id="CHEBI:74483"/>
        <dbReference type="ChEBI" id="CHEBI:82748"/>
        <dbReference type="EC" id="2.1.1.176"/>
    </reaction>
</comment>
<dbReference type="InterPro" id="IPR001678">
    <property type="entry name" value="MeTrfase_RsmB-F_NOP2_dom"/>
</dbReference>
<dbReference type="InterPro" id="IPR054728">
    <property type="entry name" value="RsmB-like_ferredoxin"/>
</dbReference>
<dbReference type="AlphaFoldDB" id="A0A0L6ZC27"/>
<evidence type="ECO:0000256" key="4">
    <source>
        <dbReference type="ARBA" id="ARBA00022490"/>
    </source>
</evidence>
<proteinExistence type="inferred from homology"/>
<reference evidence="16" key="1">
    <citation type="submission" date="2015-08" db="EMBL/GenBank/DDBJ databases">
        <title>Genome sequence of the strict anaerobe Clostridium homopropionicum LuHBu1 (DSM 5847T).</title>
        <authorList>
            <person name="Poehlein A."/>
            <person name="Beck M."/>
            <person name="Schiel-Bengelsdorf B."/>
            <person name="Bengelsdorf F.R."/>
            <person name="Daniel R."/>
            <person name="Duerre P."/>
        </authorList>
    </citation>
    <scope>NUCLEOTIDE SEQUENCE [LARGE SCALE GENOMIC DNA]</scope>
    <source>
        <strain evidence="16">DSM 5847</strain>
    </source>
</reference>
<evidence type="ECO:0000256" key="1">
    <source>
        <dbReference type="ARBA" id="ARBA00002724"/>
    </source>
</evidence>
<keyword evidence="6 13" id="KW-0489">Methyltransferase</keyword>